<dbReference type="Gene3D" id="3.40.640.10">
    <property type="entry name" value="Type I PLP-dependent aspartate aminotransferase-like (Major domain)"/>
    <property type="match status" value="1"/>
</dbReference>
<dbReference type="InterPro" id="IPR015422">
    <property type="entry name" value="PyrdxlP-dep_Trfase_small"/>
</dbReference>
<reference evidence="5" key="1">
    <citation type="journal article" date="2023" name="Commun. Biol.">
        <title>Genome analysis of Parmales, the sister group of diatoms, reveals the evolutionary specialization of diatoms from phago-mixotrophs to photoautotrophs.</title>
        <authorList>
            <person name="Ban H."/>
            <person name="Sato S."/>
            <person name="Yoshikawa S."/>
            <person name="Yamada K."/>
            <person name="Nakamura Y."/>
            <person name="Ichinomiya M."/>
            <person name="Sato N."/>
            <person name="Blanc-Mathieu R."/>
            <person name="Endo H."/>
            <person name="Kuwata A."/>
            <person name="Ogata H."/>
        </authorList>
    </citation>
    <scope>NUCLEOTIDE SEQUENCE [LARGE SCALE GENOMIC DNA]</scope>
    <source>
        <strain evidence="5">NIES 3701</strain>
    </source>
</reference>
<dbReference type="PANTHER" id="PTHR34795:SF1">
    <property type="entry name" value="NEMATODE RESISTANCE PROTEIN-LIKE HSPRO1"/>
    <property type="match status" value="1"/>
</dbReference>
<proteinExistence type="predicted"/>
<keyword evidence="2" id="KW-1133">Transmembrane helix</keyword>
<dbReference type="GO" id="GO:0046872">
    <property type="term" value="F:metal ion binding"/>
    <property type="evidence" value="ECO:0007669"/>
    <property type="project" value="InterPro"/>
</dbReference>
<name>A0A9W7EF46_9STRA</name>
<protein>
    <recommendedName>
        <fullName evidence="3">Nematode resistance protein-like HSPRO1 N-terminal domain-containing protein</fullName>
    </recommendedName>
</protein>
<keyword evidence="2" id="KW-0812">Transmembrane</keyword>
<dbReference type="InterPro" id="IPR015424">
    <property type="entry name" value="PyrdxlP-dep_Trfase"/>
</dbReference>
<evidence type="ECO:0000313" key="5">
    <source>
        <dbReference type="Proteomes" id="UP001165085"/>
    </source>
</evidence>
<evidence type="ECO:0000256" key="2">
    <source>
        <dbReference type="SAM" id="Phobius"/>
    </source>
</evidence>
<feature type="compositionally biased region" description="Polar residues" evidence="1">
    <location>
        <begin position="517"/>
        <end position="526"/>
    </location>
</feature>
<evidence type="ECO:0000313" key="4">
    <source>
        <dbReference type="EMBL" id="GMH74203.1"/>
    </source>
</evidence>
<evidence type="ECO:0000259" key="3">
    <source>
        <dbReference type="Pfam" id="PF07231"/>
    </source>
</evidence>
<dbReference type="Gene3D" id="3.90.1150.10">
    <property type="entry name" value="Aspartate Aminotransferase, domain 1"/>
    <property type="match status" value="1"/>
</dbReference>
<accession>A0A9W7EF46</accession>
<dbReference type="Pfam" id="PF07231">
    <property type="entry name" value="Hs1pro-1_N"/>
    <property type="match status" value="1"/>
</dbReference>
<dbReference type="PANTHER" id="PTHR34795">
    <property type="entry name" value="NEMATODE RESISTANCE PROTEIN-LIKE HSPRO1"/>
    <property type="match status" value="1"/>
</dbReference>
<keyword evidence="5" id="KW-1185">Reference proteome</keyword>
<dbReference type="InterPro" id="IPR038759">
    <property type="entry name" value="HSPRO1/HSPRO2"/>
</dbReference>
<dbReference type="AlphaFoldDB" id="A0A9W7EF46"/>
<dbReference type="GO" id="GO:0020037">
    <property type="term" value="F:heme binding"/>
    <property type="evidence" value="ECO:0007669"/>
    <property type="project" value="InterPro"/>
</dbReference>
<feature type="region of interest" description="Disordered" evidence="1">
    <location>
        <begin position="616"/>
        <end position="644"/>
    </location>
</feature>
<dbReference type="InterPro" id="IPR015421">
    <property type="entry name" value="PyrdxlP-dep_Trfase_major"/>
</dbReference>
<dbReference type="GO" id="GO:0019441">
    <property type="term" value="P:L-tryptophan catabolic process to kynurenine"/>
    <property type="evidence" value="ECO:0007669"/>
    <property type="project" value="InterPro"/>
</dbReference>
<gene>
    <name evidence="4" type="ORF">TrST_g13998</name>
</gene>
<feature type="compositionally biased region" description="Polar residues" evidence="1">
    <location>
        <begin position="533"/>
        <end position="542"/>
    </location>
</feature>
<sequence>MVLNKFQEVVPIVLKSSKRILSLPAKTPLKTSRLSKSHHKSMSFSKNGPIEAEPKNKRGRDEKIRILYEEYISLHPVMHVWENPITLKPDLEPTFAAAMHGVELAFILMAEFVSDSRYYVVKRPRVELIAEDIVAQIGLLAEIIDGELEDDTIDDRENTHSLTQDFPFDGAPPTASSYNFNKARQSPALDMLVDAITNVYGNLSGPEQYSLKKVIRNITGAFQTYFGDWTVGIGLEEQLSEIRQLVGLPPLKVEFGRRYLDYKALVRPHVIMDTFQNKIYEHTEDFFFRSVHLGTECWAFIALQRLDSAKKQLATYSHWHNAAAHILSATHILSYLGDHIMMLTSMILRDYLRLKVEIEGTSGEGSSHVKNLRQTVQVLINPLMQRLRELDGSSPTPHDTGDSDDGEEERRLLLSLYANPEKQPGLYSYAKSLEAIESGLNGGFYYKHFCLASNVIGSGAKGTMKKSVQALKVMYERALFPNLDMTRSQLGKVIDEELAKKKGRIMDRITEEHNGMLSRSNNSSMESLGDLRGSNSSSNNDLSVPASDFVHIERSNSGEDEKETKEVFYDTNLGGSGHGNGAPPQPPIEGERKLVDMLAIDPTSNPPPGCPFHVPGGNTAAAATPKTSRRDLPVSPRSPTPKSFDSIRRRLYSAKNVPPVFAQAYAAEMAGNLMTVSFLDHAWGKTPPEAHVAATKRQFALYQRGNSAWDVIFGDLLPEAITHIKWILDAREESVIEFGHNSHELISRLLSIKLEKLFVDDADGEKCRILTTDTEFYSFTRQMNRLMKIGSKRIEIEHVSIEPIETFESRFTAKVKEGAGHGRQGAKWDMVYVSQCVYSTQETIVLDLDRFTKGVSGALEELDNKECFFVVDGYHGFGAIPTSLQSFENVFYVSGMLKHVGSGANCAFLIVPEAKVEMMKPVFTGWIADPSVLAPESKGIKMGSDVGYIPGFSLMGGTPAFMPSLLIFVEVMRRWKEMNISVIHAHRHVMELHKAFMKGIEAMVARSGGTSCWSGMRPMADEAIRSHSITFVVDDAETAKKVVELMREIGDIEVDSRKMYVRFGFGFNHNIEDISKLLVTCEKVQDAIN</sequence>
<dbReference type="GO" id="GO:0006952">
    <property type="term" value="P:defense response"/>
    <property type="evidence" value="ECO:0007669"/>
    <property type="project" value="InterPro"/>
</dbReference>
<dbReference type="Gene3D" id="1.20.58.480">
    <property type="match status" value="1"/>
</dbReference>
<evidence type="ECO:0000256" key="1">
    <source>
        <dbReference type="SAM" id="MobiDB-lite"/>
    </source>
</evidence>
<keyword evidence="2" id="KW-0472">Membrane</keyword>
<comment type="caution">
    <text evidence="4">The sequence shown here is derived from an EMBL/GenBank/DDBJ whole genome shotgun (WGS) entry which is preliminary data.</text>
</comment>
<feature type="domain" description="Nematode resistance protein-like HSPRO1 N-terminal" evidence="3">
    <location>
        <begin position="27"/>
        <end position="152"/>
    </location>
</feature>
<feature type="transmembrane region" description="Helical" evidence="2">
    <location>
        <begin position="948"/>
        <end position="969"/>
    </location>
</feature>
<feature type="compositionally biased region" description="Basic and acidic residues" evidence="1">
    <location>
        <begin position="550"/>
        <end position="565"/>
    </location>
</feature>
<feature type="region of interest" description="Disordered" evidence="1">
    <location>
        <begin position="31"/>
        <end position="57"/>
    </location>
</feature>
<dbReference type="InterPro" id="IPR009869">
    <property type="entry name" value="HSPRO1_N"/>
</dbReference>
<dbReference type="InterPro" id="IPR037217">
    <property type="entry name" value="Trp/Indoleamine_2_3_dOase-like"/>
</dbReference>
<dbReference type="Proteomes" id="UP001165085">
    <property type="component" value="Unassembled WGS sequence"/>
</dbReference>
<dbReference type="SUPFAM" id="SSF140959">
    <property type="entry name" value="Indolic compounds 2,3-dioxygenase-like"/>
    <property type="match status" value="1"/>
</dbReference>
<dbReference type="OrthoDB" id="188455at2759"/>
<dbReference type="EMBL" id="BRXY01000177">
    <property type="protein sequence ID" value="GMH74203.1"/>
    <property type="molecule type" value="Genomic_DNA"/>
</dbReference>
<dbReference type="SUPFAM" id="SSF53383">
    <property type="entry name" value="PLP-dependent transferases"/>
    <property type="match status" value="1"/>
</dbReference>
<organism evidence="4 5">
    <name type="scientific">Triparma strigata</name>
    <dbReference type="NCBI Taxonomy" id="1606541"/>
    <lineage>
        <taxon>Eukaryota</taxon>
        <taxon>Sar</taxon>
        <taxon>Stramenopiles</taxon>
        <taxon>Ochrophyta</taxon>
        <taxon>Bolidophyceae</taxon>
        <taxon>Parmales</taxon>
        <taxon>Triparmaceae</taxon>
        <taxon>Triparma</taxon>
    </lineage>
</organism>
<feature type="region of interest" description="Disordered" evidence="1">
    <location>
        <begin position="512"/>
        <end position="565"/>
    </location>
</feature>